<evidence type="ECO:0000313" key="3">
    <source>
        <dbReference type="EMBL" id="ANN71398.1"/>
    </source>
</evidence>
<keyword evidence="1" id="KW-0812">Transmembrane</keyword>
<dbReference type="KEGG" id="bbro:BAU06_08465"/>
<evidence type="ECO:0000313" key="2">
    <source>
        <dbReference type="EMBL" id="ANN66318.1"/>
    </source>
</evidence>
<sequence>MAGTHKFWFVWRAPLILLALTVFGLLAALLGTEIWHWASWVALAVPIAVILFHTARRPRSRTSPARTSSPS</sequence>
<proteinExistence type="predicted"/>
<feature type="transmembrane region" description="Helical" evidence="1">
    <location>
        <begin position="7"/>
        <end position="28"/>
    </location>
</feature>
<evidence type="ECO:0000256" key="1">
    <source>
        <dbReference type="SAM" id="Phobius"/>
    </source>
</evidence>
<dbReference type="EMBL" id="CP016171">
    <property type="protein sequence ID" value="ANN71398.1"/>
    <property type="molecule type" value="Genomic_DNA"/>
</dbReference>
<name>A0A193FVM9_9BORD</name>
<evidence type="ECO:0008006" key="6">
    <source>
        <dbReference type="Google" id="ProtNLM"/>
    </source>
</evidence>
<dbReference type="Proteomes" id="UP000091897">
    <property type="component" value="Chromosome"/>
</dbReference>
<dbReference type="AlphaFoldDB" id="A0A193FVM9"/>
<dbReference type="STRING" id="463025.BAU08_08690"/>
<keyword evidence="1" id="KW-1133">Transmembrane helix</keyword>
<reference evidence="4 5" key="1">
    <citation type="submission" date="2016-06" db="EMBL/GenBank/DDBJ databases">
        <title>Complete genome sequences of Bordetella bronchialis and Bordetella flabilis.</title>
        <authorList>
            <person name="LiPuma J.J."/>
            <person name="Spilker T."/>
        </authorList>
    </citation>
    <scope>NUCLEOTIDE SEQUENCE [LARGE SCALE GENOMIC DNA]</scope>
    <source>
        <strain evidence="3 5">AU17976</strain>
        <strain evidence="2 4">AU3182</strain>
    </source>
</reference>
<dbReference type="OrthoDB" id="8659549at2"/>
<accession>A0A193FVM9</accession>
<evidence type="ECO:0000313" key="4">
    <source>
        <dbReference type="Proteomes" id="UP000091897"/>
    </source>
</evidence>
<protein>
    <recommendedName>
        <fullName evidence="6">DUF4175 domain-containing protein</fullName>
    </recommendedName>
</protein>
<dbReference type="Proteomes" id="UP000092213">
    <property type="component" value="Chromosome"/>
</dbReference>
<feature type="transmembrane region" description="Helical" evidence="1">
    <location>
        <begin position="34"/>
        <end position="52"/>
    </location>
</feature>
<evidence type="ECO:0000313" key="5">
    <source>
        <dbReference type="Proteomes" id="UP000092213"/>
    </source>
</evidence>
<dbReference type="RefSeq" id="WP_066346994.1">
    <property type="nucleotide sequence ID" value="NZ_CBCSFJ010000005.1"/>
</dbReference>
<keyword evidence="4" id="KW-1185">Reference proteome</keyword>
<organism evidence="3 5">
    <name type="scientific">Bordetella bronchialis</name>
    <dbReference type="NCBI Taxonomy" id="463025"/>
    <lineage>
        <taxon>Bacteria</taxon>
        <taxon>Pseudomonadati</taxon>
        <taxon>Pseudomonadota</taxon>
        <taxon>Betaproteobacteria</taxon>
        <taxon>Burkholderiales</taxon>
        <taxon>Alcaligenaceae</taxon>
        <taxon>Bordetella</taxon>
    </lineage>
</organism>
<keyword evidence="1" id="KW-0472">Membrane</keyword>
<gene>
    <name evidence="2" type="ORF">BAU06_08465</name>
    <name evidence="3" type="ORF">BAU08_08690</name>
</gene>
<dbReference type="EMBL" id="CP016170">
    <property type="protein sequence ID" value="ANN66318.1"/>
    <property type="molecule type" value="Genomic_DNA"/>
</dbReference>